<proteinExistence type="predicted"/>
<protein>
    <recommendedName>
        <fullName evidence="2">Chromosomal replication initiator DnaA C-terminal domain-containing protein</fullName>
    </recommendedName>
</protein>
<name>A0A0F9EQA6_9ZZZZ</name>
<dbReference type="InterPro" id="IPR010921">
    <property type="entry name" value="Trp_repressor/repl_initiator"/>
</dbReference>
<dbReference type="Gene3D" id="1.10.1750.10">
    <property type="match status" value="1"/>
</dbReference>
<organism evidence="1">
    <name type="scientific">marine sediment metagenome</name>
    <dbReference type="NCBI Taxonomy" id="412755"/>
    <lineage>
        <taxon>unclassified sequences</taxon>
        <taxon>metagenomes</taxon>
        <taxon>ecological metagenomes</taxon>
    </lineage>
</organism>
<reference evidence="1" key="1">
    <citation type="journal article" date="2015" name="Nature">
        <title>Complex archaea that bridge the gap between prokaryotes and eukaryotes.</title>
        <authorList>
            <person name="Spang A."/>
            <person name="Saw J.H."/>
            <person name="Jorgensen S.L."/>
            <person name="Zaremba-Niedzwiedzka K."/>
            <person name="Martijn J."/>
            <person name="Lind A.E."/>
            <person name="van Eijk R."/>
            <person name="Schleper C."/>
            <person name="Guy L."/>
            <person name="Ettema T.J."/>
        </authorList>
    </citation>
    <scope>NUCLEOTIDE SEQUENCE</scope>
</reference>
<comment type="caution">
    <text evidence="1">The sequence shown here is derived from an EMBL/GenBank/DDBJ whole genome shotgun (WGS) entry which is preliminary data.</text>
</comment>
<sequence length="71" mass="8148">ESVFGKESALGRNVKMFLSQRYTGEKLKDIGTHFGIGESGVSQVSRRVNDKIRSDKKLRRKIRKIEKKLNV</sequence>
<dbReference type="SUPFAM" id="SSF48295">
    <property type="entry name" value="TrpR-like"/>
    <property type="match status" value="1"/>
</dbReference>
<accession>A0A0F9EQA6</accession>
<evidence type="ECO:0008006" key="2">
    <source>
        <dbReference type="Google" id="ProtNLM"/>
    </source>
</evidence>
<feature type="non-terminal residue" evidence="1">
    <location>
        <position position="1"/>
    </location>
</feature>
<dbReference type="EMBL" id="LAZR01033797">
    <property type="protein sequence ID" value="KKL47085.1"/>
    <property type="molecule type" value="Genomic_DNA"/>
</dbReference>
<dbReference type="GO" id="GO:0043565">
    <property type="term" value="F:sequence-specific DNA binding"/>
    <property type="evidence" value="ECO:0007669"/>
    <property type="project" value="InterPro"/>
</dbReference>
<evidence type="ECO:0000313" key="1">
    <source>
        <dbReference type="EMBL" id="KKL47085.1"/>
    </source>
</evidence>
<gene>
    <name evidence="1" type="ORF">LCGC14_2339050</name>
</gene>
<dbReference type="AlphaFoldDB" id="A0A0F9EQA6"/>